<organism evidence="12 13">
    <name type="scientific">Ameca splendens</name>
    <dbReference type="NCBI Taxonomy" id="208324"/>
    <lineage>
        <taxon>Eukaryota</taxon>
        <taxon>Metazoa</taxon>
        <taxon>Chordata</taxon>
        <taxon>Craniata</taxon>
        <taxon>Vertebrata</taxon>
        <taxon>Euteleostomi</taxon>
        <taxon>Actinopterygii</taxon>
        <taxon>Neopterygii</taxon>
        <taxon>Teleostei</taxon>
        <taxon>Neoteleostei</taxon>
        <taxon>Acanthomorphata</taxon>
        <taxon>Ovalentaria</taxon>
        <taxon>Atherinomorphae</taxon>
        <taxon>Cyprinodontiformes</taxon>
        <taxon>Goodeidae</taxon>
        <taxon>Ameca</taxon>
    </lineage>
</organism>
<feature type="compositionally biased region" description="Basic and acidic residues" evidence="9">
    <location>
        <begin position="738"/>
        <end position="753"/>
    </location>
</feature>
<evidence type="ECO:0000256" key="2">
    <source>
        <dbReference type="ARBA" id="ARBA00008644"/>
    </source>
</evidence>
<evidence type="ECO:0000313" key="12">
    <source>
        <dbReference type="EMBL" id="MEQ2280662.1"/>
    </source>
</evidence>
<evidence type="ECO:0000259" key="10">
    <source>
        <dbReference type="Pfam" id="PF23231"/>
    </source>
</evidence>
<proteinExistence type="inferred from homology"/>
<feature type="domain" description="Pre-mRNA-splicing factor Syf1/CRNKL1-like C-terminal HAT-repeats" evidence="10">
    <location>
        <begin position="133"/>
        <end position="436"/>
    </location>
</feature>
<evidence type="ECO:0000256" key="5">
    <source>
        <dbReference type="ARBA" id="ARBA00022737"/>
    </source>
</evidence>
<evidence type="ECO:0000313" key="13">
    <source>
        <dbReference type="Proteomes" id="UP001469553"/>
    </source>
</evidence>
<dbReference type="InterPro" id="IPR055433">
    <property type="entry name" value="HAT_Syf1-like_N"/>
</dbReference>
<comment type="caution">
    <text evidence="12">The sequence shown here is derived from an EMBL/GenBank/DDBJ whole genome shotgun (WGS) entry which is preliminary data.</text>
</comment>
<dbReference type="PANTHER" id="PTHR11246:SF3">
    <property type="entry name" value="CROOKED NECK-LIKE PROTEIN 1"/>
    <property type="match status" value="1"/>
</dbReference>
<accession>A0ABV0XGT1</accession>
<evidence type="ECO:0000256" key="8">
    <source>
        <dbReference type="ARBA" id="ARBA00037040"/>
    </source>
</evidence>
<name>A0ABV0XGT1_9TELE</name>
<protein>
    <submittedName>
        <fullName evidence="12">Crooked neck-like protein 1</fullName>
    </submittedName>
</protein>
<evidence type="ECO:0000256" key="3">
    <source>
        <dbReference type="ARBA" id="ARBA00022664"/>
    </source>
</evidence>
<feature type="domain" description="Pre-mRNA-splicing factor Syf1-like N-terminal HAT-repeats" evidence="11">
    <location>
        <begin position="526"/>
        <end position="632"/>
    </location>
</feature>
<comment type="subcellular location">
    <subcellularLocation>
        <location evidence="1">Nucleus</location>
    </subcellularLocation>
</comment>
<keyword evidence="13" id="KW-1185">Reference proteome</keyword>
<comment type="similarity">
    <text evidence="2">Belongs to the crooked-neck family.</text>
</comment>
<evidence type="ECO:0000256" key="4">
    <source>
        <dbReference type="ARBA" id="ARBA00022728"/>
    </source>
</evidence>
<sequence length="819" mass="97289">MASRLSFGLGPAGSHEEQLPGNLRRVPTPGLAPGWDPGSAIPGNVSVGATGSMASTAAGKQRIPKVAKVKNKAPAEVQITAEQLLREAKERELELLPPPPKQKITDQEELNDYKLKKRKGFEDNIRKNRTVISNWIKYAQWEESLKEIQRARSIYERALDVDHRNITLWLKYAEMEMKSRQVNHARNIWDRAITILPRVNQFWYKYTYMEEMLGNVAGCRQVFERWMEWEPEEQAWHSYINFELRYKEVDKARTIYERYILMFAFLLDSRDFLDSCELVIVHPEVKNWIKYARFEERHGYIAHSRKVYERAVEFFGEEHVDENLFVAFARFEETQKEFERVRVIYKYALDRIPKHQAQELFKNYTMFEKKFGDRRGIEDVIVSKRRFQYEEEVKANPHNYDAWFDYLRLVESDADADTVREVYERAIANVPPIQEKRHWRRYVYLWINYALYEELETRDPERTRQVYQACLELIPHKKFTFAKIWLLFAQFEIRQKNLPGARKIMGTAIGKCPKNKLLKGYIELELQLREFDRCRKLYEKYLEFSPENCTTWIKFAELESILGDIERARAIFELAISQPRLDMPEVLWKSYIDFEIEQEEFENTRNLYKRLLQRTQHVKVWISYAKFELSVDGPDRLQRCRQIYEEANKSMRSCEEKEERLMLLESWRDFEKEFGSDGTRERVRKLLPEKVKKRRKLTAEDGSDAGWEEYYDYIFPEDAANQPNLKLLAMAKMWKRQQAKDDDGERSPEKPPTAEEESSGSSEEPETPDKQPEDESERNAGTETEKIYDDRDDDDSSSSDSDEGDGEKKQSRSREEDKD</sequence>
<keyword evidence="3" id="KW-0507">mRNA processing</keyword>
<dbReference type="Gene3D" id="1.25.40.10">
    <property type="entry name" value="Tetratricopeptide repeat domain"/>
    <property type="match status" value="3"/>
</dbReference>
<dbReference type="InterPro" id="IPR003107">
    <property type="entry name" value="HAT"/>
</dbReference>
<evidence type="ECO:0000256" key="1">
    <source>
        <dbReference type="ARBA" id="ARBA00004123"/>
    </source>
</evidence>
<evidence type="ECO:0000256" key="6">
    <source>
        <dbReference type="ARBA" id="ARBA00023187"/>
    </source>
</evidence>
<dbReference type="PANTHER" id="PTHR11246">
    <property type="entry name" value="PRE-MRNA SPLICING FACTOR"/>
    <property type="match status" value="1"/>
</dbReference>
<dbReference type="Pfam" id="PF23231">
    <property type="entry name" value="HAT_Syf1_CNRKL1_C"/>
    <property type="match status" value="1"/>
</dbReference>
<dbReference type="SUPFAM" id="SSF48452">
    <property type="entry name" value="TPR-like"/>
    <property type="match status" value="2"/>
</dbReference>
<evidence type="ECO:0000259" key="11">
    <source>
        <dbReference type="Pfam" id="PF23233"/>
    </source>
</evidence>
<keyword evidence="5" id="KW-0677">Repeat</keyword>
<dbReference type="EMBL" id="JAHRIP010001959">
    <property type="protein sequence ID" value="MEQ2280662.1"/>
    <property type="molecule type" value="Genomic_DNA"/>
</dbReference>
<comment type="function">
    <text evidence="8">Involved in pre-mRNA splicing and cell cycle progression. Required for the spliceosome assembly and initiation of the DNA replication.</text>
</comment>
<dbReference type="InterPro" id="IPR055430">
    <property type="entry name" value="HAT_Syf1_CNRKL1_C"/>
</dbReference>
<reference evidence="12 13" key="1">
    <citation type="submission" date="2021-06" db="EMBL/GenBank/DDBJ databases">
        <authorList>
            <person name="Palmer J.M."/>
        </authorList>
    </citation>
    <scope>NUCLEOTIDE SEQUENCE [LARGE SCALE GENOMIC DNA]</scope>
    <source>
        <strain evidence="12 13">AS_MEX2019</strain>
        <tissue evidence="12">Muscle</tissue>
    </source>
</reference>
<evidence type="ECO:0000256" key="9">
    <source>
        <dbReference type="SAM" id="MobiDB-lite"/>
    </source>
</evidence>
<feature type="compositionally biased region" description="Basic and acidic residues" evidence="9">
    <location>
        <begin position="806"/>
        <end position="819"/>
    </location>
</feature>
<dbReference type="InterPro" id="IPR045075">
    <property type="entry name" value="Syf1-like"/>
</dbReference>
<dbReference type="Pfam" id="PF23233">
    <property type="entry name" value="HAT_Syf1_CNRKL1_N"/>
    <property type="match status" value="1"/>
</dbReference>
<feature type="compositionally biased region" description="Acidic residues" evidence="9">
    <location>
        <begin position="790"/>
        <end position="805"/>
    </location>
</feature>
<dbReference type="SMART" id="SM00386">
    <property type="entry name" value="HAT"/>
    <property type="match status" value="14"/>
</dbReference>
<feature type="region of interest" description="Disordered" evidence="9">
    <location>
        <begin position="1"/>
        <end position="27"/>
    </location>
</feature>
<keyword evidence="4" id="KW-0747">Spliceosome</keyword>
<dbReference type="Proteomes" id="UP001469553">
    <property type="component" value="Unassembled WGS sequence"/>
</dbReference>
<evidence type="ECO:0000256" key="7">
    <source>
        <dbReference type="ARBA" id="ARBA00023242"/>
    </source>
</evidence>
<feature type="region of interest" description="Disordered" evidence="9">
    <location>
        <begin position="736"/>
        <end position="819"/>
    </location>
</feature>
<keyword evidence="6" id="KW-0508">mRNA splicing</keyword>
<keyword evidence="7" id="KW-0539">Nucleus</keyword>
<feature type="compositionally biased region" description="Basic and acidic residues" evidence="9">
    <location>
        <begin position="767"/>
        <end position="789"/>
    </location>
</feature>
<gene>
    <name evidence="12" type="primary">CRNKL1</name>
    <name evidence="12" type="ORF">AMECASPLE_022179</name>
</gene>
<dbReference type="InterPro" id="IPR011990">
    <property type="entry name" value="TPR-like_helical_dom_sf"/>
</dbReference>
<feature type="compositionally biased region" description="Acidic residues" evidence="9">
    <location>
        <begin position="754"/>
        <end position="766"/>
    </location>
</feature>